<feature type="transmembrane region" description="Helical" evidence="6">
    <location>
        <begin position="462"/>
        <end position="483"/>
    </location>
</feature>
<evidence type="ECO:0000256" key="1">
    <source>
        <dbReference type="ARBA" id="ARBA00004141"/>
    </source>
</evidence>
<feature type="transmembrane region" description="Helical" evidence="6">
    <location>
        <begin position="376"/>
        <end position="395"/>
    </location>
</feature>
<comment type="similarity">
    <text evidence="2">Belongs to the purine-cytosine permease (2.A.39) family.</text>
</comment>
<evidence type="ECO:0000256" key="5">
    <source>
        <dbReference type="ARBA" id="ARBA00023136"/>
    </source>
</evidence>
<evidence type="ECO:0000256" key="3">
    <source>
        <dbReference type="ARBA" id="ARBA00022692"/>
    </source>
</evidence>
<protein>
    <submittedName>
        <fullName evidence="7">Nitrate reductase</fullName>
    </submittedName>
</protein>
<keyword evidence="8" id="KW-1185">Reference proteome</keyword>
<dbReference type="Pfam" id="PF02133">
    <property type="entry name" value="Transp_cyt_pur"/>
    <property type="match status" value="1"/>
</dbReference>
<dbReference type="PANTHER" id="PTHR30618:SF6">
    <property type="entry name" value="NCS1 FAMILY NUCLEOBASE:CATION SYMPORTER-1"/>
    <property type="match status" value="1"/>
</dbReference>
<comment type="caution">
    <text evidence="7">The sequence shown here is derived from an EMBL/GenBank/DDBJ whole genome shotgun (WGS) entry which is preliminary data.</text>
</comment>
<evidence type="ECO:0000256" key="6">
    <source>
        <dbReference type="SAM" id="Phobius"/>
    </source>
</evidence>
<dbReference type="GO" id="GO:0005886">
    <property type="term" value="C:plasma membrane"/>
    <property type="evidence" value="ECO:0007669"/>
    <property type="project" value="TreeGrafter"/>
</dbReference>
<keyword evidence="3 6" id="KW-0812">Transmembrane</keyword>
<dbReference type="AlphaFoldDB" id="A0A179B6E7"/>
<sequence>MSTQVPEGLSPRLYNEDLAPAEQRTWTFYSLFAMWMSDIHSIGGYTFAAGLFGLGLGAGNVFLSLTFGIIIAFMLMNLSGWMGQATGLPYPVLARIAFGTFGANVPALIRGFVAIAWYGIQTYLASHAVVILVLKLVPDIKGTVWTTTNILGLSLIGWVAFLLMWALQLLLLRNGMETIRRFQDWAGPAVWVVMALLTVYILYQADWQVNLDLSNATPKFGTLHAFLAATALTVSYFSTLMLNFCDFSRNAPDRRSVTRANLWGLPVNFIAFSVVSVLVTAGTLKVYGKYIFDPVEVVSRIDSVPAAILGAITFAVATLGINVVANFVSPAYDLANAAPKHIDFKKGGLISACIALVILPWRLFNSPVVVNIFLEGVGAVLGPLFGIIMVDYFILRRQKVLVPDLFKEEGHYTYAKGWNMKAIWVTVGSSIISAAFVILGVLAKTDGPFAKGGKAALDMPFFEAASSFSWFIGAALGGLLTYLTMRNDDSLRESVAAAMAAEAENADKAAEAQG</sequence>
<dbReference type="PANTHER" id="PTHR30618">
    <property type="entry name" value="NCS1 FAMILY PURINE/PYRIMIDINE TRANSPORTER"/>
    <property type="match status" value="1"/>
</dbReference>
<reference evidence="7 8" key="1">
    <citation type="submission" date="2016-04" db="EMBL/GenBank/DDBJ databases">
        <title>Peptidophaga gingivicola gen. nov., sp. nov., isolated from human subgingival plaque.</title>
        <authorList>
            <person name="Beall C.J."/>
            <person name="Mokrzan E.M."/>
            <person name="Griffen A.L."/>
            <person name="Leys E.J."/>
        </authorList>
    </citation>
    <scope>NUCLEOTIDE SEQUENCE [LARGE SCALE GENOMIC DNA]</scope>
    <source>
        <strain evidence="7 8">BA112</strain>
    </source>
</reference>
<keyword evidence="4 6" id="KW-1133">Transmembrane helix</keyword>
<feature type="transmembrane region" description="Helical" evidence="6">
    <location>
        <begin position="223"/>
        <end position="242"/>
    </location>
</feature>
<feature type="transmembrane region" description="Helical" evidence="6">
    <location>
        <begin position="184"/>
        <end position="203"/>
    </location>
</feature>
<feature type="transmembrane region" description="Helical" evidence="6">
    <location>
        <begin position="32"/>
        <end position="54"/>
    </location>
</feature>
<feature type="transmembrane region" description="Helical" evidence="6">
    <location>
        <begin position="422"/>
        <end position="442"/>
    </location>
</feature>
<dbReference type="InterPro" id="IPR045225">
    <property type="entry name" value="Uracil/uridine/allantoin_perm"/>
</dbReference>
<dbReference type="InterPro" id="IPR001248">
    <property type="entry name" value="Pur-cyt_permease"/>
</dbReference>
<dbReference type="GO" id="GO:0015205">
    <property type="term" value="F:nucleobase transmembrane transporter activity"/>
    <property type="evidence" value="ECO:0007669"/>
    <property type="project" value="TreeGrafter"/>
</dbReference>
<comment type="subcellular location">
    <subcellularLocation>
        <location evidence="1">Membrane</location>
        <topology evidence="1">Multi-pass membrane protein</topology>
    </subcellularLocation>
</comment>
<feature type="transmembrane region" description="Helical" evidence="6">
    <location>
        <begin position="304"/>
        <end position="328"/>
    </location>
</feature>
<evidence type="ECO:0000256" key="4">
    <source>
        <dbReference type="ARBA" id="ARBA00022989"/>
    </source>
</evidence>
<proteinExistence type="inferred from homology"/>
<dbReference type="CDD" id="cd11555">
    <property type="entry name" value="SLC-NCS1sbd_u1"/>
    <property type="match status" value="1"/>
</dbReference>
<feature type="transmembrane region" description="Helical" evidence="6">
    <location>
        <begin position="88"/>
        <end position="109"/>
    </location>
</feature>
<evidence type="ECO:0000313" key="8">
    <source>
        <dbReference type="Proteomes" id="UP000078368"/>
    </source>
</evidence>
<accession>A0A179B6E7</accession>
<organism evidence="7 8">
    <name type="scientific">Peptidiphaga gingivicola</name>
    <dbReference type="NCBI Taxonomy" id="2741497"/>
    <lineage>
        <taxon>Bacteria</taxon>
        <taxon>Bacillati</taxon>
        <taxon>Actinomycetota</taxon>
        <taxon>Actinomycetes</taxon>
        <taxon>Actinomycetales</taxon>
        <taxon>Actinomycetaceae</taxon>
        <taxon>Peptidiphaga</taxon>
    </lineage>
</organism>
<gene>
    <name evidence="7" type="ORF">A4H34_07520</name>
</gene>
<dbReference type="RefSeq" id="WP_064231567.1">
    <property type="nucleotide sequence ID" value="NZ_LVZK01000001.1"/>
</dbReference>
<dbReference type="STRING" id="1823756.A4H34_07520"/>
<name>A0A179B6E7_9ACTO</name>
<keyword evidence="5 6" id="KW-0472">Membrane</keyword>
<dbReference type="Proteomes" id="UP000078368">
    <property type="component" value="Unassembled WGS sequence"/>
</dbReference>
<evidence type="ECO:0000256" key="2">
    <source>
        <dbReference type="ARBA" id="ARBA00008974"/>
    </source>
</evidence>
<feature type="transmembrane region" description="Helical" evidence="6">
    <location>
        <begin position="61"/>
        <end position="82"/>
    </location>
</feature>
<dbReference type="Gene3D" id="1.10.4160.10">
    <property type="entry name" value="Hydantoin permease"/>
    <property type="match status" value="1"/>
</dbReference>
<evidence type="ECO:0000313" key="7">
    <source>
        <dbReference type="EMBL" id="OAP86945.1"/>
    </source>
</evidence>
<feature type="transmembrane region" description="Helical" evidence="6">
    <location>
        <begin position="150"/>
        <end position="172"/>
    </location>
</feature>
<feature type="transmembrane region" description="Helical" evidence="6">
    <location>
        <begin position="116"/>
        <end position="138"/>
    </location>
</feature>
<dbReference type="EMBL" id="LVZK01000001">
    <property type="protein sequence ID" value="OAP86945.1"/>
    <property type="molecule type" value="Genomic_DNA"/>
</dbReference>
<feature type="transmembrane region" description="Helical" evidence="6">
    <location>
        <begin position="348"/>
        <end position="364"/>
    </location>
</feature>
<feature type="transmembrane region" description="Helical" evidence="6">
    <location>
        <begin position="262"/>
        <end position="284"/>
    </location>
</feature>